<dbReference type="AlphaFoldDB" id="A0A9J6CRZ6"/>
<sequence length="147" mass="17558">MGHFAKIIINFLILYAIIVIAHKPKIHINYTIWVNDNVDISYSRVFEVPYNSTFYEVMEIAANIDTRYIFNSTVDPKYGHFITEIGNYFQNSSMNLYWFIYIMRNKPNVHTKPPKSLLSNYGVDNFTVKNHYNYLFWLRTYNPSEDF</sequence>
<protein>
    <submittedName>
        <fullName evidence="2">Uncharacterized protein</fullName>
    </submittedName>
</protein>
<dbReference type="GO" id="GO:0031419">
    <property type="term" value="F:cobalamin binding"/>
    <property type="evidence" value="ECO:0007669"/>
    <property type="project" value="TreeGrafter"/>
</dbReference>
<name>A0A9J6CRZ6_POLVA</name>
<accession>A0A9J6CRZ6</accession>
<dbReference type="Proteomes" id="UP001107558">
    <property type="component" value="Chromosome 1"/>
</dbReference>
<reference evidence="2" key="1">
    <citation type="submission" date="2021-03" db="EMBL/GenBank/DDBJ databases">
        <title>Chromosome level genome of the anhydrobiotic midge Polypedilum vanderplanki.</title>
        <authorList>
            <person name="Yoshida Y."/>
            <person name="Kikawada T."/>
            <person name="Gusev O."/>
        </authorList>
    </citation>
    <scope>NUCLEOTIDE SEQUENCE</scope>
    <source>
        <strain evidence="2">NIAS01</strain>
        <tissue evidence="2">Whole body or cell culture</tissue>
    </source>
</reference>
<comment type="caution">
    <text evidence="2">The sequence shown here is derived from an EMBL/GenBank/DDBJ whole genome shotgun (WGS) entry which is preliminary data.</text>
</comment>
<dbReference type="OrthoDB" id="6343110at2759"/>
<dbReference type="GO" id="GO:0015889">
    <property type="term" value="P:cobalamin transport"/>
    <property type="evidence" value="ECO:0007669"/>
    <property type="project" value="TreeGrafter"/>
</dbReference>
<dbReference type="Gene3D" id="2.170.130.30">
    <property type="match status" value="1"/>
</dbReference>
<dbReference type="PANTHER" id="PTHR10559">
    <property type="entry name" value="TRANSCOBALAMIN-1/GASTRIC INTRINSIC FACTOR"/>
    <property type="match status" value="1"/>
</dbReference>
<evidence type="ECO:0000313" key="3">
    <source>
        <dbReference type="Proteomes" id="UP001107558"/>
    </source>
</evidence>
<organism evidence="2 3">
    <name type="scientific">Polypedilum vanderplanki</name>
    <name type="common">Sleeping chironomid midge</name>
    <dbReference type="NCBI Taxonomy" id="319348"/>
    <lineage>
        <taxon>Eukaryota</taxon>
        <taxon>Metazoa</taxon>
        <taxon>Ecdysozoa</taxon>
        <taxon>Arthropoda</taxon>
        <taxon>Hexapoda</taxon>
        <taxon>Insecta</taxon>
        <taxon>Pterygota</taxon>
        <taxon>Neoptera</taxon>
        <taxon>Endopterygota</taxon>
        <taxon>Diptera</taxon>
        <taxon>Nematocera</taxon>
        <taxon>Chironomoidea</taxon>
        <taxon>Chironomidae</taxon>
        <taxon>Chironominae</taxon>
        <taxon>Polypedilum</taxon>
        <taxon>Polypedilum</taxon>
    </lineage>
</organism>
<evidence type="ECO:0000256" key="1">
    <source>
        <dbReference type="SAM" id="Phobius"/>
    </source>
</evidence>
<dbReference type="GO" id="GO:0005615">
    <property type="term" value="C:extracellular space"/>
    <property type="evidence" value="ECO:0007669"/>
    <property type="project" value="TreeGrafter"/>
</dbReference>
<evidence type="ECO:0000313" key="2">
    <source>
        <dbReference type="EMBL" id="KAG5684668.1"/>
    </source>
</evidence>
<keyword evidence="1" id="KW-0812">Transmembrane</keyword>
<gene>
    <name evidence="2" type="ORF">PVAND_013886</name>
</gene>
<feature type="transmembrane region" description="Helical" evidence="1">
    <location>
        <begin position="6"/>
        <end position="22"/>
    </location>
</feature>
<proteinExistence type="predicted"/>
<keyword evidence="1" id="KW-0472">Membrane</keyword>
<dbReference type="PANTHER" id="PTHR10559:SF18">
    <property type="entry name" value="TRANSCOBALAMIN II"/>
    <property type="match status" value="1"/>
</dbReference>
<dbReference type="InterPro" id="IPR051588">
    <property type="entry name" value="Cobalamin_Transport"/>
</dbReference>
<keyword evidence="1" id="KW-1133">Transmembrane helix</keyword>
<dbReference type="EMBL" id="JADBJN010000001">
    <property type="protein sequence ID" value="KAG5684668.1"/>
    <property type="molecule type" value="Genomic_DNA"/>
</dbReference>
<keyword evidence="3" id="KW-1185">Reference proteome</keyword>